<gene>
    <name evidence="2" type="ORF">CW563_09650</name>
</gene>
<keyword evidence="1" id="KW-0472">Membrane</keyword>
<accession>A0A5T0UIR5</accession>
<keyword evidence="1" id="KW-0812">Transmembrane</keyword>
<keyword evidence="1" id="KW-1133">Transmembrane helix</keyword>
<evidence type="ECO:0000313" key="2">
    <source>
        <dbReference type="EMBL" id="EAK3904329.1"/>
    </source>
</evidence>
<reference evidence="2" key="1">
    <citation type="submission" date="2018-06" db="EMBL/GenBank/DDBJ databases">
        <authorList>
            <consortium name="PulseNet: The National Subtyping Network for Foodborne Disease Surveillance"/>
            <person name="Tarr C.L."/>
            <person name="Trees E."/>
            <person name="Katz L.S."/>
            <person name="Carleton-Romer H.A."/>
            <person name="Stroika S."/>
            <person name="Kucerova Z."/>
            <person name="Roache K.F."/>
            <person name="Sabol A.L."/>
            <person name="Besser J."/>
            <person name="Gerner-Smidt P."/>
        </authorList>
    </citation>
    <scope>NUCLEOTIDE SEQUENCE</scope>
    <source>
        <strain evidence="2">PNUSAC003301</strain>
    </source>
</reference>
<evidence type="ECO:0000256" key="1">
    <source>
        <dbReference type="SAM" id="Phobius"/>
    </source>
</evidence>
<dbReference type="EMBL" id="AACFVE010000235">
    <property type="protein sequence ID" value="EAK3904329.1"/>
    <property type="molecule type" value="Genomic_DNA"/>
</dbReference>
<sequence length="164" mass="19397">MDLLNALKRRDSRMHKRILVTVFCLCILILAGHRILSNNRTVEKNVVHQNYIVVQTNYRFADKATFDLKNESYVALYLSEAVKDGNLYHGYKKVSNNGKKEFELSKRDLLRYSMLATSVTQKQIRDSNFRLKQSIPKKAQQRLKEVEPYFRNDTMIVEYNQKYL</sequence>
<proteinExistence type="predicted"/>
<comment type="caution">
    <text evidence="2">The sequence shown here is derived from an EMBL/GenBank/DDBJ whole genome shotgun (WGS) entry which is preliminary data.</text>
</comment>
<protein>
    <submittedName>
        <fullName evidence="2">Uncharacterized protein</fullName>
    </submittedName>
</protein>
<organism evidence="2">
    <name type="scientific">Campylobacter jejuni</name>
    <dbReference type="NCBI Taxonomy" id="197"/>
    <lineage>
        <taxon>Bacteria</taxon>
        <taxon>Pseudomonadati</taxon>
        <taxon>Campylobacterota</taxon>
        <taxon>Epsilonproteobacteria</taxon>
        <taxon>Campylobacterales</taxon>
        <taxon>Campylobacteraceae</taxon>
        <taxon>Campylobacter</taxon>
    </lineage>
</organism>
<feature type="transmembrane region" description="Helical" evidence="1">
    <location>
        <begin position="18"/>
        <end position="36"/>
    </location>
</feature>
<feature type="non-terminal residue" evidence="2">
    <location>
        <position position="164"/>
    </location>
</feature>
<dbReference type="AlphaFoldDB" id="A0A5T0UIR5"/>
<name>A0A5T0UIR5_CAMJU</name>